<name>A0A016T4R0_9BILA</name>
<evidence type="ECO:0000313" key="2">
    <source>
        <dbReference type="EMBL" id="EYB97544.1"/>
    </source>
</evidence>
<reference evidence="3" key="1">
    <citation type="journal article" date="2015" name="Nat. Genet.">
        <title>The genome and transcriptome of the zoonotic hookworm Ancylostoma ceylanicum identify infection-specific gene families.</title>
        <authorList>
            <person name="Schwarz E.M."/>
            <person name="Hu Y."/>
            <person name="Antoshechkin I."/>
            <person name="Miller M.M."/>
            <person name="Sternberg P.W."/>
            <person name="Aroian R.V."/>
        </authorList>
    </citation>
    <scope>NUCLEOTIDE SEQUENCE</scope>
    <source>
        <strain evidence="3">HY135</strain>
    </source>
</reference>
<protein>
    <submittedName>
        <fullName evidence="2">Uncharacterized protein</fullName>
    </submittedName>
</protein>
<organism evidence="2 3">
    <name type="scientific">Ancylostoma ceylanicum</name>
    <dbReference type="NCBI Taxonomy" id="53326"/>
    <lineage>
        <taxon>Eukaryota</taxon>
        <taxon>Metazoa</taxon>
        <taxon>Ecdysozoa</taxon>
        <taxon>Nematoda</taxon>
        <taxon>Chromadorea</taxon>
        <taxon>Rhabditida</taxon>
        <taxon>Rhabditina</taxon>
        <taxon>Rhabditomorpha</taxon>
        <taxon>Strongyloidea</taxon>
        <taxon>Ancylostomatidae</taxon>
        <taxon>Ancylostomatinae</taxon>
        <taxon>Ancylostoma</taxon>
    </lineage>
</organism>
<dbReference type="AlphaFoldDB" id="A0A016T4R0"/>
<gene>
    <name evidence="2" type="primary">Acey_s0140.g2200</name>
    <name evidence="2" type="ORF">Y032_0140g2200</name>
</gene>
<evidence type="ECO:0000256" key="1">
    <source>
        <dbReference type="SAM" id="MobiDB-lite"/>
    </source>
</evidence>
<proteinExistence type="predicted"/>
<comment type="caution">
    <text evidence="2">The sequence shown here is derived from an EMBL/GenBank/DDBJ whole genome shotgun (WGS) entry which is preliminary data.</text>
</comment>
<accession>A0A016T4R0</accession>
<feature type="region of interest" description="Disordered" evidence="1">
    <location>
        <begin position="37"/>
        <end position="56"/>
    </location>
</feature>
<dbReference type="Proteomes" id="UP000024635">
    <property type="component" value="Unassembled WGS sequence"/>
</dbReference>
<keyword evidence="3" id="KW-1185">Reference proteome</keyword>
<evidence type="ECO:0000313" key="3">
    <source>
        <dbReference type="Proteomes" id="UP000024635"/>
    </source>
</evidence>
<sequence length="85" mass="9536">MVPQTQPCEKRRGSPVSRVVINVKKWEKNYTPTKLLPNEATAKMSPPSSCSSKTELHRGAVVQLAETTSLRVSMDMSQKETFCLR</sequence>
<dbReference type="EMBL" id="JARK01001476">
    <property type="protein sequence ID" value="EYB97544.1"/>
    <property type="molecule type" value="Genomic_DNA"/>
</dbReference>